<evidence type="ECO:0000256" key="6">
    <source>
        <dbReference type="ARBA" id="ARBA00023187"/>
    </source>
</evidence>
<feature type="compositionally biased region" description="Basic and acidic residues" evidence="8">
    <location>
        <begin position="102"/>
        <end position="124"/>
    </location>
</feature>
<evidence type="ECO:0000313" key="10">
    <source>
        <dbReference type="EMBL" id="KAF2657221.1"/>
    </source>
</evidence>
<organism evidence="10 11">
    <name type="scientific">Lophiostoma macrostomum CBS 122681</name>
    <dbReference type="NCBI Taxonomy" id="1314788"/>
    <lineage>
        <taxon>Eukaryota</taxon>
        <taxon>Fungi</taxon>
        <taxon>Dikarya</taxon>
        <taxon>Ascomycota</taxon>
        <taxon>Pezizomycotina</taxon>
        <taxon>Dothideomycetes</taxon>
        <taxon>Pleosporomycetidae</taxon>
        <taxon>Pleosporales</taxon>
        <taxon>Lophiostomataceae</taxon>
        <taxon>Lophiostoma</taxon>
    </lineage>
</organism>
<evidence type="ECO:0000256" key="3">
    <source>
        <dbReference type="ARBA" id="ARBA00022664"/>
    </source>
</evidence>
<protein>
    <recommendedName>
        <fullName evidence="9">Pinin/SDK/MemA protein domain-containing protein</fullName>
    </recommendedName>
</protein>
<evidence type="ECO:0000313" key="11">
    <source>
        <dbReference type="Proteomes" id="UP000799324"/>
    </source>
</evidence>
<dbReference type="GO" id="GO:0008380">
    <property type="term" value="P:RNA splicing"/>
    <property type="evidence" value="ECO:0007669"/>
    <property type="project" value="UniProtKB-KW"/>
</dbReference>
<feature type="domain" description="Pinin/SDK/MemA protein" evidence="9">
    <location>
        <begin position="75"/>
        <end position="189"/>
    </location>
</feature>
<keyword evidence="11" id="KW-1185">Reference proteome</keyword>
<comment type="similarity">
    <text evidence="2">Belongs to the pinin family.</text>
</comment>
<keyword evidence="6" id="KW-0508">mRNA splicing</keyword>
<evidence type="ECO:0000256" key="2">
    <source>
        <dbReference type="ARBA" id="ARBA00010386"/>
    </source>
</evidence>
<dbReference type="GO" id="GO:0006397">
    <property type="term" value="P:mRNA processing"/>
    <property type="evidence" value="ECO:0007669"/>
    <property type="project" value="UniProtKB-KW"/>
</dbReference>
<evidence type="ECO:0000259" key="9">
    <source>
        <dbReference type="Pfam" id="PF04696"/>
    </source>
</evidence>
<name>A0A6A6TD46_9PLEO</name>
<feature type="compositionally biased region" description="Polar residues" evidence="8">
    <location>
        <begin position="245"/>
        <end position="259"/>
    </location>
</feature>
<dbReference type="EMBL" id="MU004327">
    <property type="protein sequence ID" value="KAF2657221.1"/>
    <property type="molecule type" value="Genomic_DNA"/>
</dbReference>
<dbReference type="Pfam" id="PF04696">
    <property type="entry name" value="Pinin_SDK_memA"/>
    <property type="match status" value="1"/>
</dbReference>
<accession>A0A6A6TD46</accession>
<dbReference type="PANTHER" id="PTHR12707:SF0">
    <property type="entry name" value="PININ"/>
    <property type="match status" value="1"/>
</dbReference>
<keyword evidence="4" id="KW-0805">Transcription regulation</keyword>
<gene>
    <name evidence="10" type="ORF">K491DRAFT_703557</name>
</gene>
<feature type="compositionally biased region" description="Basic and acidic residues" evidence="8">
    <location>
        <begin position="260"/>
        <end position="276"/>
    </location>
</feature>
<keyword evidence="5" id="KW-0804">Transcription</keyword>
<sequence length="327" mass="36842">MAASIASAVLLPEQQELDSTQHPTSPPPNQKRRQSSASEQDAKRQRLNSIDGNAPLERRDSINAKPSPTTAPTRRERGRERRLFGAALGALSQNPATAAQRKRSEIEKRQKAQRALEEQETDQRKLELNVKRKAQRQKEQLRFERESMRTRHANLRHMAYFLQTKTEPRLYYKPWETTADEDDRIQDQIAYAEDTIRREQTEYEARHGNKQEIGQRAGSNAEGQIPEHDAATHSSTGKEHDADATQPQPLANGSTNDSDPSPKDLEMTEDHADRVTSEAVSGELAPVPEQRSESTSQRATADDEASKDILDENGEEMVEAAEDTVIF</sequence>
<comment type="subcellular location">
    <subcellularLocation>
        <location evidence="1">Nucleus</location>
    </subcellularLocation>
</comment>
<keyword evidence="3" id="KW-0507">mRNA processing</keyword>
<dbReference type="AlphaFoldDB" id="A0A6A6TD46"/>
<dbReference type="GO" id="GO:0071013">
    <property type="term" value="C:catalytic step 2 spliceosome"/>
    <property type="evidence" value="ECO:0007669"/>
    <property type="project" value="TreeGrafter"/>
</dbReference>
<feature type="compositionally biased region" description="Acidic residues" evidence="8">
    <location>
        <begin position="311"/>
        <end position="327"/>
    </location>
</feature>
<dbReference type="OrthoDB" id="330772at2759"/>
<evidence type="ECO:0000256" key="7">
    <source>
        <dbReference type="ARBA" id="ARBA00023242"/>
    </source>
</evidence>
<dbReference type="InterPro" id="IPR006786">
    <property type="entry name" value="Pinin_SDK_MemA"/>
</dbReference>
<feature type="region of interest" description="Disordered" evidence="8">
    <location>
        <begin position="1"/>
        <end position="124"/>
    </location>
</feature>
<dbReference type="Proteomes" id="UP000799324">
    <property type="component" value="Unassembled WGS sequence"/>
</dbReference>
<evidence type="ECO:0000256" key="4">
    <source>
        <dbReference type="ARBA" id="ARBA00023015"/>
    </source>
</evidence>
<keyword evidence="7" id="KW-0539">Nucleus</keyword>
<evidence type="ECO:0000256" key="1">
    <source>
        <dbReference type="ARBA" id="ARBA00004123"/>
    </source>
</evidence>
<feature type="compositionally biased region" description="Basic and acidic residues" evidence="8">
    <location>
        <begin position="225"/>
        <end position="243"/>
    </location>
</feature>
<dbReference type="InterPro" id="IPR039853">
    <property type="entry name" value="Pinin"/>
</dbReference>
<evidence type="ECO:0000256" key="8">
    <source>
        <dbReference type="SAM" id="MobiDB-lite"/>
    </source>
</evidence>
<feature type="compositionally biased region" description="Basic and acidic residues" evidence="8">
    <location>
        <begin position="73"/>
        <end position="83"/>
    </location>
</feature>
<feature type="region of interest" description="Disordered" evidence="8">
    <location>
        <begin position="203"/>
        <end position="327"/>
    </location>
</feature>
<proteinExistence type="inferred from homology"/>
<reference evidence="10" key="1">
    <citation type="journal article" date="2020" name="Stud. Mycol.">
        <title>101 Dothideomycetes genomes: a test case for predicting lifestyles and emergence of pathogens.</title>
        <authorList>
            <person name="Haridas S."/>
            <person name="Albert R."/>
            <person name="Binder M."/>
            <person name="Bloem J."/>
            <person name="Labutti K."/>
            <person name="Salamov A."/>
            <person name="Andreopoulos B."/>
            <person name="Baker S."/>
            <person name="Barry K."/>
            <person name="Bills G."/>
            <person name="Bluhm B."/>
            <person name="Cannon C."/>
            <person name="Castanera R."/>
            <person name="Culley D."/>
            <person name="Daum C."/>
            <person name="Ezra D."/>
            <person name="Gonzalez J."/>
            <person name="Henrissat B."/>
            <person name="Kuo A."/>
            <person name="Liang C."/>
            <person name="Lipzen A."/>
            <person name="Lutzoni F."/>
            <person name="Magnuson J."/>
            <person name="Mondo S."/>
            <person name="Nolan M."/>
            <person name="Ohm R."/>
            <person name="Pangilinan J."/>
            <person name="Park H.-J."/>
            <person name="Ramirez L."/>
            <person name="Alfaro M."/>
            <person name="Sun H."/>
            <person name="Tritt A."/>
            <person name="Yoshinaga Y."/>
            <person name="Zwiers L.-H."/>
            <person name="Turgeon B."/>
            <person name="Goodwin S."/>
            <person name="Spatafora J."/>
            <person name="Crous P."/>
            <person name="Grigoriev I."/>
        </authorList>
    </citation>
    <scope>NUCLEOTIDE SEQUENCE</scope>
    <source>
        <strain evidence="10">CBS 122681</strain>
    </source>
</reference>
<dbReference type="PANTHER" id="PTHR12707">
    <property type="entry name" value="PINN"/>
    <property type="match status" value="1"/>
</dbReference>
<feature type="compositionally biased region" description="Basic and acidic residues" evidence="8">
    <location>
        <begin position="300"/>
        <end position="310"/>
    </location>
</feature>
<evidence type="ECO:0000256" key="5">
    <source>
        <dbReference type="ARBA" id="ARBA00023163"/>
    </source>
</evidence>